<dbReference type="Gene3D" id="3.40.50.2000">
    <property type="entry name" value="Glycogen Phosphorylase B"/>
    <property type="match status" value="2"/>
</dbReference>
<evidence type="ECO:0000313" key="2">
    <source>
        <dbReference type="EMBL" id="QDU84536.1"/>
    </source>
</evidence>
<dbReference type="PANTHER" id="PTHR10788:SF106">
    <property type="entry name" value="BCDNA.GH08860"/>
    <property type="match status" value="1"/>
</dbReference>
<dbReference type="EC" id="2.4.1.-" evidence="2"/>
<dbReference type="SUPFAM" id="SSF53756">
    <property type="entry name" value="UDP-Glycosyltransferase/glycogen phosphorylase"/>
    <property type="match status" value="1"/>
</dbReference>
<keyword evidence="2" id="KW-0328">Glycosyltransferase</keyword>
<keyword evidence="2" id="KW-0808">Transferase</keyword>
<comment type="similarity">
    <text evidence="1">Belongs to the glycosyltransferase 20 family.</text>
</comment>
<name>A0A518CZ84_9BACT</name>
<dbReference type="RefSeq" id="WP_419186449.1">
    <property type="nucleotide sequence ID" value="NZ_CP036290.1"/>
</dbReference>
<protein>
    <submittedName>
        <fullName evidence="2">Trehalose-phosphate synthase</fullName>
        <ecNumber evidence="2">2.4.1.-</ecNumber>
    </submittedName>
</protein>
<dbReference type="Pfam" id="PF00982">
    <property type="entry name" value="Glyco_transf_20"/>
    <property type="match status" value="1"/>
</dbReference>
<evidence type="ECO:0000256" key="1">
    <source>
        <dbReference type="ARBA" id="ARBA00008799"/>
    </source>
</evidence>
<dbReference type="CDD" id="cd03788">
    <property type="entry name" value="GT20_TPS"/>
    <property type="match status" value="1"/>
</dbReference>
<dbReference type="Proteomes" id="UP000319342">
    <property type="component" value="Chromosome"/>
</dbReference>
<proteinExistence type="inferred from homology"/>
<gene>
    <name evidence="2" type="primary">otsA</name>
    <name evidence="2" type="ORF">Pla163_16470</name>
</gene>
<accession>A0A518CZ84</accession>
<reference evidence="2 3" key="1">
    <citation type="submission" date="2019-02" db="EMBL/GenBank/DDBJ databases">
        <title>Deep-cultivation of Planctomycetes and their phenomic and genomic characterization uncovers novel biology.</title>
        <authorList>
            <person name="Wiegand S."/>
            <person name="Jogler M."/>
            <person name="Boedeker C."/>
            <person name="Pinto D."/>
            <person name="Vollmers J."/>
            <person name="Rivas-Marin E."/>
            <person name="Kohn T."/>
            <person name="Peeters S.H."/>
            <person name="Heuer A."/>
            <person name="Rast P."/>
            <person name="Oberbeckmann S."/>
            <person name="Bunk B."/>
            <person name="Jeske O."/>
            <person name="Meyerdierks A."/>
            <person name="Storesund J.E."/>
            <person name="Kallscheuer N."/>
            <person name="Luecker S."/>
            <person name="Lage O.M."/>
            <person name="Pohl T."/>
            <person name="Merkel B.J."/>
            <person name="Hornburger P."/>
            <person name="Mueller R.-W."/>
            <person name="Bruemmer F."/>
            <person name="Labrenz M."/>
            <person name="Spormann A.M."/>
            <person name="Op den Camp H."/>
            <person name="Overmann J."/>
            <person name="Amann R."/>
            <person name="Jetten M.S.M."/>
            <person name="Mascher T."/>
            <person name="Medema M.H."/>
            <person name="Devos D.P."/>
            <person name="Kaster A.-K."/>
            <person name="Ovreas L."/>
            <person name="Rohde M."/>
            <person name="Galperin M.Y."/>
            <person name="Jogler C."/>
        </authorList>
    </citation>
    <scope>NUCLEOTIDE SEQUENCE [LARGE SCALE GENOMIC DNA]</scope>
    <source>
        <strain evidence="2 3">Pla163</strain>
    </source>
</reference>
<dbReference type="AlphaFoldDB" id="A0A518CZ84"/>
<evidence type="ECO:0000313" key="3">
    <source>
        <dbReference type="Proteomes" id="UP000319342"/>
    </source>
</evidence>
<dbReference type="GO" id="GO:0005829">
    <property type="term" value="C:cytosol"/>
    <property type="evidence" value="ECO:0007669"/>
    <property type="project" value="TreeGrafter"/>
</dbReference>
<dbReference type="GO" id="GO:0003825">
    <property type="term" value="F:alpha,alpha-trehalose-phosphate synthase (UDP-forming) activity"/>
    <property type="evidence" value="ECO:0007669"/>
    <property type="project" value="TreeGrafter"/>
</dbReference>
<organism evidence="2 3">
    <name type="scientific">Rohdeia mirabilis</name>
    <dbReference type="NCBI Taxonomy" id="2528008"/>
    <lineage>
        <taxon>Bacteria</taxon>
        <taxon>Pseudomonadati</taxon>
        <taxon>Planctomycetota</taxon>
        <taxon>Planctomycetia</taxon>
        <taxon>Planctomycetia incertae sedis</taxon>
        <taxon>Rohdeia</taxon>
    </lineage>
</organism>
<dbReference type="InterPro" id="IPR001830">
    <property type="entry name" value="Glyco_trans_20"/>
</dbReference>
<dbReference type="GO" id="GO:0004805">
    <property type="term" value="F:trehalose-phosphatase activity"/>
    <property type="evidence" value="ECO:0007669"/>
    <property type="project" value="TreeGrafter"/>
</dbReference>
<sequence>MTEEPQAKGRPTSPGERGKQLVVVANRLPVSWIERESPGRQYGWETSPGGLVSALLPILRERAGAWIGWSGAAGQAPEPFDHQGIRLRPVQLSAEELELFYLGFSNATLWPLYHDSVRFPEFRRSWWRSYVDVNQRYAEEAARSLEDGGTVWVHDYQLQLVPAALRERCPNAHIGFFLHIPFPPGELFAQLPWRRQLLEGLLGADVVGFQTELGRRNFVTAAVRYADARRIDDEVLEWRGRRIVARSYPISIDFTAFAELGADPAVRSRSEEIRDRLGRERKIILGVDRLDYTKGIDKRLKAFETLLARRVNSDLPSPVLVQIAVPSRELIPDYAEIRERVESYVGQINGEYGTLGRAPIEYHYKSIDQRELAAWYLAADVLAVTPLRDGMNLVAKEYPATRVDGDGVLVLSEFCGAAHELVDALLVNPHDVDGMAHSFERALSMDEEERRTRMGSLRDQIASTDVYAWAEGFLEDLNR</sequence>
<keyword evidence="3" id="KW-1185">Reference proteome</keyword>
<dbReference type="PANTHER" id="PTHR10788">
    <property type="entry name" value="TREHALOSE-6-PHOSPHATE SYNTHASE"/>
    <property type="match status" value="1"/>
</dbReference>
<dbReference type="EMBL" id="CP036290">
    <property type="protein sequence ID" value="QDU84536.1"/>
    <property type="molecule type" value="Genomic_DNA"/>
</dbReference>
<dbReference type="GO" id="GO:0005992">
    <property type="term" value="P:trehalose biosynthetic process"/>
    <property type="evidence" value="ECO:0007669"/>
    <property type="project" value="InterPro"/>
</dbReference>